<dbReference type="EMBL" id="QXIW01000007">
    <property type="protein sequence ID" value="RIE14748.1"/>
    <property type="molecule type" value="Genomic_DNA"/>
</dbReference>
<evidence type="ECO:0000313" key="3">
    <source>
        <dbReference type="Proteomes" id="UP000265724"/>
    </source>
</evidence>
<dbReference type="Proteomes" id="UP000265724">
    <property type="component" value="Unassembled WGS sequence"/>
</dbReference>
<evidence type="ECO:0000313" key="4">
    <source>
        <dbReference type="Proteomes" id="UP000266042"/>
    </source>
</evidence>
<evidence type="ECO:0000313" key="1">
    <source>
        <dbReference type="EMBL" id="RIE14298.1"/>
    </source>
</evidence>
<keyword evidence="3" id="KW-1185">Reference proteome</keyword>
<evidence type="ECO:0000313" key="2">
    <source>
        <dbReference type="EMBL" id="RIE14748.1"/>
    </source>
</evidence>
<organism evidence="2 4">
    <name type="scientific">Candidatus Cryosericum hinesii</name>
    <dbReference type="NCBI Taxonomy" id="2290915"/>
    <lineage>
        <taxon>Bacteria</taxon>
        <taxon>Pseudomonadati</taxon>
        <taxon>Caldisericota/Cryosericota group</taxon>
        <taxon>Candidatus Cryosericota</taxon>
        <taxon>Candidatus Cryosericia</taxon>
        <taxon>Candidatus Cryosericales</taxon>
        <taxon>Candidatus Cryosericaceae</taxon>
        <taxon>Candidatus Cryosericum</taxon>
    </lineage>
</organism>
<sequence>MRGGSSVRHVVSVSDWDDFVAVCYFGREGDWLDRCIRRAYLDMNRTLHGMSKLGELHSDWRTAMLRVLKDRLTILPGVHAWTQASFDAWHHESVDMLKRISSEHGFSSLSVGQAQKWINISVKYAIALGERRVPGFFRVYDVAHVALDNIVLERLTELGMSPLGCAWSRLDDYGQYMAVQEWVRKNFPTVPVEAEYDLWLRPRVDVDAEESRES</sequence>
<reference evidence="3 4" key="1">
    <citation type="submission" date="2018-09" db="EMBL/GenBank/DDBJ databases">
        <title>Discovery and Ecogenomic Context for Candidatus Cryosericales, a Global Caldiserica Order Active in Thawing Permafrost.</title>
        <authorList>
            <person name="Martinez M.A."/>
            <person name="Woodcroft B.J."/>
            <person name="Ignacio Espinoza J.C."/>
            <person name="Zayed A."/>
            <person name="Singleton C.M."/>
            <person name="Boyd J."/>
            <person name="Li Y.-F."/>
            <person name="Purvine S."/>
            <person name="Maughan H."/>
            <person name="Hodgkins S.B."/>
            <person name="Anderson D."/>
            <person name="Sederholm M."/>
            <person name="Temperton B."/>
            <person name="Saleska S.R."/>
            <person name="Tyson G.W."/>
            <person name="Rich V.I."/>
        </authorList>
    </citation>
    <scope>NUCLEOTIDE SEQUENCE [LARGE SCALE GENOMIC DNA]</scope>
    <source>
        <strain evidence="1 3">SMC2</strain>
        <strain evidence="2 4">SMC3</strain>
    </source>
</reference>
<accession>A0A398DRN2</accession>
<dbReference type="AlphaFoldDB" id="A0A398DRN2"/>
<dbReference type="RefSeq" id="WP_119088192.1">
    <property type="nucleotide sequence ID" value="NZ_QXIV01000057.1"/>
</dbReference>
<dbReference type="Proteomes" id="UP000266042">
    <property type="component" value="Unassembled WGS sequence"/>
</dbReference>
<dbReference type="EMBL" id="QXIX01000030">
    <property type="protein sequence ID" value="RIE14298.1"/>
    <property type="molecule type" value="Genomic_DNA"/>
</dbReference>
<comment type="caution">
    <text evidence="2">The sequence shown here is derived from an EMBL/GenBank/DDBJ whole genome shotgun (WGS) entry which is preliminary data.</text>
</comment>
<gene>
    <name evidence="1" type="ORF">SMC2_02845</name>
    <name evidence="2" type="ORF">SMC3_01355</name>
</gene>
<name>A0A398DRN2_9BACT</name>
<protein>
    <submittedName>
        <fullName evidence="2">Uncharacterized protein</fullName>
    </submittedName>
</protein>
<proteinExistence type="predicted"/>